<dbReference type="SUPFAM" id="SSF53822">
    <property type="entry name" value="Periplasmic binding protein-like I"/>
    <property type="match status" value="1"/>
</dbReference>
<dbReference type="EMBL" id="FQZL01000008">
    <property type="protein sequence ID" value="SHI95418.1"/>
    <property type="molecule type" value="Genomic_DNA"/>
</dbReference>
<keyword evidence="6" id="KW-0449">Lipoprotein</keyword>
<evidence type="ECO:0000256" key="2">
    <source>
        <dbReference type="ARBA" id="ARBA00008610"/>
    </source>
</evidence>
<evidence type="ECO:0000256" key="3">
    <source>
        <dbReference type="ARBA" id="ARBA00022475"/>
    </source>
</evidence>
<evidence type="ECO:0000256" key="8">
    <source>
        <dbReference type="SAM" id="SignalP"/>
    </source>
</evidence>
<name>A0A1M6FCF6_9FIRM</name>
<feature type="chain" id="PRO_5039691942" evidence="8">
    <location>
        <begin position="22"/>
        <end position="363"/>
    </location>
</feature>
<dbReference type="Pfam" id="PF02608">
    <property type="entry name" value="Bmp"/>
    <property type="match status" value="1"/>
</dbReference>
<dbReference type="InterPro" id="IPR050957">
    <property type="entry name" value="BMP_lipoprotein"/>
</dbReference>
<dbReference type="InterPro" id="IPR028082">
    <property type="entry name" value="Peripla_BP_I"/>
</dbReference>
<dbReference type="GO" id="GO:0005886">
    <property type="term" value="C:plasma membrane"/>
    <property type="evidence" value="ECO:0007669"/>
    <property type="project" value="UniProtKB-SubCell"/>
</dbReference>
<evidence type="ECO:0000256" key="7">
    <source>
        <dbReference type="SAM" id="MobiDB-lite"/>
    </source>
</evidence>
<evidence type="ECO:0000256" key="5">
    <source>
        <dbReference type="ARBA" id="ARBA00023136"/>
    </source>
</evidence>
<protein>
    <submittedName>
        <fullName evidence="10">Nucleoside-binding protein</fullName>
    </submittedName>
</protein>
<dbReference type="PROSITE" id="PS51257">
    <property type="entry name" value="PROKAR_LIPOPROTEIN"/>
    <property type="match status" value="1"/>
</dbReference>
<evidence type="ECO:0000313" key="11">
    <source>
        <dbReference type="Proteomes" id="UP000184052"/>
    </source>
</evidence>
<dbReference type="Gene3D" id="3.40.50.2300">
    <property type="match status" value="2"/>
</dbReference>
<keyword evidence="11" id="KW-1185">Reference proteome</keyword>
<proteinExistence type="inferred from homology"/>
<dbReference type="PANTHER" id="PTHR34296">
    <property type="entry name" value="TRANSCRIPTIONAL ACTIVATOR PROTEIN MED"/>
    <property type="match status" value="1"/>
</dbReference>
<dbReference type="PANTHER" id="PTHR34296:SF2">
    <property type="entry name" value="ABC TRANSPORTER GUANOSINE-BINDING PROTEIN NUPN"/>
    <property type="match status" value="1"/>
</dbReference>
<dbReference type="InterPro" id="IPR003760">
    <property type="entry name" value="PnrA-like"/>
</dbReference>
<comment type="similarity">
    <text evidence="2">Belongs to the BMP lipoprotein family.</text>
</comment>
<evidence type="ECO:0000259" key="9">
    <source>
        <dbReference type="Pfam" id="PF02608"/>
    </source>
</evidence>
<comment type="subcellular location">
    <subcellularLocation>
        <location evidence="1">Cell membrane</location>
        <topology evidence="1">Lipid-anchor</topology>
    </subcellularLocation>
</comment>
<evidence type="ECO:0000256" key="1">
    <source>
        <dbReference type="ARBA" id="ARBA00004193"/>
    </source>
</evidence>
<organism evidence="10 11">
    <name type="scientific">Dethiosulfatibacter aminovorans DSM 17477</name>
    <dbReference type="NCBI Taxonomy" id="1121476"/>
    <lineage>
        <taxon>Bacteria</taxon>
        <taxon>Bacillati</taxon>
        <taxon>Bacillota</taxon>
        <taxon>Tissierellia</taxon>
        <taxon>Dethiosulfatibacter</taxon>
    </lineage>
</organism>
<dbReference type="CDD" id="cd06354">
    <property type="entry name" value="PBP1_PrnA-like"/>
    <property type="match status" value="1"/>
</dbReference>
<feature type="domain" description="ABC transporter substrate-binding protein PnrA-like" evidence="9">
    <location>
        <begin position="62"/>
        <end position="350"/>
    </location>
</feature>
<keyword evidence="4 8" id="KW-0732">Signal</keyword>
<dbReference type="Proteomes" id="UP000184052">
    <property type="component" value="Unassembled WGS sequence"/>
</dbReference>
<accession>A0A1M6FCF6</accession>
<keyword evidence="5" id="KW-0472">Membrane</keyword>
<reference evidence="10 11" key="1">
    <citation type="submission" date="2016-11" db="EMBL/GenBank/DDBJ databases">
        <authorList>
            <person name="Jaros S."/>
            <person name="Januszkiewicz K."/>
            <person name="Wedrychowicz H."/>
        </authorList>
    </citation>
    <scope>NUCLEOTIDE SEQUENCE [LARGE SCALE GENOMIC DNA]</scope>
    <source>
        <strain evidence="10 11">DSM 17477</strain>
    </source>
</reference>
<dbReference type="RefSeq" id="WP_073048903.1">
    <property type="nucleotide sequence ID" value="NZ_FQZL01000008.1"/>
</dbReference>
<evidence type="ECO:0000256" key="4">
    <source>
        <dbReference type="ARBA" id="ARBA00022729"/>
    </source>
</evidence>
<evidence type="ECO:0000313" key="10">
    <source>
        <dbReference type="EMBL" id="SHI95418.1"/>
    </source>
</evidence>
<keyword evidence="3" id="KW-1003">Cell membrane</keyword>
<feature type="region of interest" description="Disordered" evidence="7">
    <location>
        <begin position="24"/>
        <end position="54"/>
    </location>
</feature>
<gene>
    <name evidence="10" type="ORF">SAMN02745751_01438</name>
</gene>
<sequence length="363" mass="39022">MKKRMLTLFLVLAMVFTLAFTGCTPEEPAEPEAPEEPSEPETPEEPEEPETPEEPAEKFVIGMITDTGGLGDQSFNDSAYEGLLRAEEEFGVEVKILESESEDDYGPNLSAFAEEDLDLIISVGFLMQSATDTAGKQFPDKNFAIIDERVDLPNVAGLTFKEHEGSFLVGVIAGLTTESDVIGFVGGMQFPLIEKFQYGFEAGVKSVNPDAEVLVNYTGSFGDVGLGKEAALAQEQLGADVVYHAAGGCGIGVIQAAGEQGFWAIGVDQDQSALDPEHVLCSMIKRVDNATYMASKAIVEGTFDGSDFEFGLAVEGVGYSDNAGNLSEEIKTTADMYKTAIINGEIMVPYDLETFEAFEVPEM</sequence>
<dbReference type="AlphaFoldDB" id="A0A1M6FCF6"/>
<feature type="signal peptide" evidence="8">
    <location>
        <begin position="1"/>
        <end position="21"/>
    </location>
</feature>
<dbReference type="STRING" id="1121476.SAMN02745751_01438"/>
<evidence type="ECO:0000256" key="6">
    <source>
        <dbReference type="ARBA" id="ARBA00023288"/>
    </source>
</evidence>
<feature type="compositionally biased region" description="Acidic residues" evidence="7">
    <location>
        <begin position="27"/>
        <end position="54"/>
    </location>
</feature>